<accession>A0ABW3GKY6</accession>
<dbReference type="SUPFAM" id="SSF50969">
    <property type="entry name" value="YVTN repeat-like/Quinoprotein amine dehydrogenase"/>
    <property type="match status" value="1"/>
</dbReference>
<name>A0ABW3GKY6_9FLAO</name>
<dbReference type="Pfam" id="PF16819">
    <property type="entry name" value="DUF5074"/>
    <property type="match status" value="1"/>
</dbReference>
<gene>
    <name evidence="1" type="ORF">ACFQ0R_00405</name>
</gene>
<sequence length="346" mass="37776">MNKYSTVFLALFSIIIFSCSSDDDSSGQVIPDGDFANGTLILNEGTSAGGSVSFLSQDLQEIDNSIFEDVNAGEGLGLFLQSIFFDDDKAFIISNGSNIITVVNRYTFELIGTIDSDLSVPRYGTVHNGKAYVTNQADFTTTEDDFVAIIDLETFEVEQTVIVGAISEKIVNYNGKLFIQNAAFGSGNRISEFDTRSNTIVETFTVSEELSSMQLYEGNLFILDIEGVKKINLDNLEVEALFEKPENLTSIQNLRVVDDQFYYTSGTEAFSSALDATELSSVPIFDYGSDSAFGSFYGFDVNDDQIYVGDAGDFASNGTVFVYSTSGQLLSEKTVGNTAPNSFYFQ</sequence>
<evidence type="ECO:0000313" key="1">
    <source>
        <dbReference type="EMBL" id="MFD0931048.1"/>
    </source>
</evidence>
<dbReference type="PROSITE" id="PS51257">
    <property type="entry name" value="PROKAR_LIPOPROTEIN"/>
    <property type="match status" value="1"/>
</dbReference>
<dbReference type="InterPro" id="IPR011044">
    <property type="entry name" value="Quino_amine_DH_bsu"/>
</dbReference>
<dbReference type="Gene3D" id="2.130.10.10">
    <property type="entry name" value="YVTN repeat-like/Quinoprotein amine dehydrogenase"/>
    <property type="match status" value="1"/>
</dbReference>
<keyword evidence="2" id="KW-1185">Reference proteome</keyword>
<dbReference type="EMBL" id="JBHTIV010000002">
    <property type="protein sequence ID" value="MFD0931048.1"/>
    <property type="molecule type" value="Genomic_DNA"/>
</dbReference>
<evidence type="ECO:0000313" key="2">
    <source>
        <dbReference type="Proteomes" id="UP001597049"/>
    </source>
</evidence>
<organism evidence="1 2">
    <name type="scientific">Psychroflexus salinarum</name>
    <dbReference type="NCBI Taxonomy" id="546024"/>
    <lineage>
        <taxon>Bacteria</taxon>
        <taxon>Pseudomonadati</taxon>
        <taxon>Bacteroidota</taxon>
        <taxon>Flavobacteriia</taxon>
        <taxon>Flavobacteriales</taxon>
        <taxon>Flavobacteriaceae</taxon>
        <taxon>Psychroflexus</taxon>
    </lineage>
</organism>
<dbReference type="InterPro" id="IPR031815">
    <property type="entry name" value="DUF5074"/>
</dbReference>
<dbReference type="Proteomes" id="UP001597049">
    <property type="component" value="Unassembled WGS sequence"/>
</dbReference>
<reference evidence="2" key="1">
    <citation type="journal article" date="2019" name="Int. J. Syst. Evol. Microbiol.">
        <title>The Global Catalogue of Microorganisms (GCM) 10K type strain sequencing project: providing services to taxonomists for standard genome sequencing and annotation.</title>
        <authorList>
            <consortium name="The Broad Institute Genomics Platform"/>
            <consortium name="The Broad Institute Genome Sequencing Center for Infectious Disease"/>
            <person name="Wu L."/>
            <person name="Ma J."/>
        </authorList>
    </citation>
    <scope>NUCLEOTIDE SEQUENCE [LARGE SCALE GENOMIC DNA]</scope>
    <source>
        <strain evidence="2">CCUG 56752</strain>
    </source>
</reference>
<protein>
    <submittedName>
        <fullName evidence="1">YncE family protein</fullName>
    </submittedName>
</protein>
<dbReference type="InterPro" id="IPR015943">
    <property type="entry name" value="WD40/YVTN_repeat-like_dom_sf"/>
</dbReference>
<comment type="caution">
    <text evidence="1">The sequence shown here is derived from an EMBL/GenBank/DDBJ whole genome shotgun (WGS) entry which is preliminary data.</text>
</comment>
<dbReference type="RefSeq" id="WP_379656390.1">
    <property type="nucleotide sequence ID" value="NZ_JBHTIV010000002.1"/>
</dbReference>
<proteinExistence type="predicted"/>